<feature type="region of interest" description="Disordered" evidence="1">
    <location>
        <begin position="1"/>
        <end position="32"/>
    </location>
</feature>
<protein>
    <submittedName>
        <fullName evidence="2">Uncharacterized protein</fullName>
    </submittedName>
</protein>
<reference evidence="2" key="1">
    <citation type="submission" date="2019-08" db="EMBL/GenBank/DDBJ databases">
        <authorList>
            <person name="Kucharzyk K."/>
            <person name="Murdoch R.W."/>
            <person name="Higgins S."/>
            <person name="Loffler F."/>
        </authorList>
    </citation>
    <scope>NUCLEOTIDE SEQUENCE</scope>
</reference>
<name>A0A645DHW6_9ZZZZ</name>
<evidence type="ECO:0000313" key="2">
    <source>
        <dbReference type="EMBL" id="MPM88889.1"/>
    </source>
</evidence>
<dbReference type="EMBL" id="VSSQ01036413">
    <property type="protein sequence ID" value="MPM88889.1"/>
    <property type="molecule type" value="Genomic_DNA"/>
</dbReference>
<sequence length="231" mass="23527">MAGAHRADAHNLGGNACGGHREHPGQNGRADFPGLFLAHKDHAAGRVVHAGGVARGNAAVRFEGGLELLQRRQAGIPPGILVGGDDGVALFALDGHGDDFLREPARVLCGNRPLLGAQGEGVLLLPGDAVLFSHVFRRDAHGRAYPEVCQGVPHGVPQVHMAELLPVARVEDHVGGGAHAVGAAGQDAVGLSRLDLIKAQLDGGHGGGAVAVDGDAGHAFGQTGLHQRHPG</sequence>
<evidence type="ECO:0000256" key="1">
    <source>
        <dbReference type="SAM" id="MobiDB-lite"/>
    </source>
</evidence>
<organism evidence="2">
    <name type="scientific">bioreactor metagenome</name>
    <dbReference type="NCBI Taxonomy" id="1076179"/>
    <lineage>
        <taxon>unclassified sequences</taxon>
        <taxon>metagenomes</taxon>
        <taxon>ecological metagenomes</taxon>
    </lineage>
</organism>
<accession>A0A645DHW6</accession>
<gene>
    <name evidence="2" type="ORF">SDC9_135993</name>
</gene>
<comment type="caution">
    <text evidence="2">The sequence shown here is derived from an EMBL/GenBank/DDBJ whole genome shotgun (WGS) entry which is preliminary data.</text>
</comment>
<dbReference type="AlphaFoldDB" id="A0A645DHW6"/>
<proteinExistence type="predicted"/>